<gene>
    <name evidence="1" type="ORF">P4S50_08055</name>
</gene>
<evidence type="ECO:0000313" key="1">
    <source>
        <dbReference type="EMBL" id="WFD12019.1"/>
    </source>
</evidence>
<reference evidence="1 2" key="1">
    <citation type="submission" date="2023-03" db="EMBL/GenBank/DDBJ databases">
        <title>Complete genome sequence of Tepidibacter sp. SWIR-1, isolated from a deep-sea hydrothermal vent.</title>
        <authorList>
            <person name="Li X."/>
        </authorList>
    </citation>
    <scope>NUCLEOTIDE SEQUENCE [LARGE SCALE GENOMIC DNA]</scope>
    <source>
        <strain evidence="1 2">SWIR-1</strain>
    </source>
</reference>
<organism evidence="1 2">
    <name type="scientific">Tepidibacter hydrothermalis</name>
    <dbReference type="NCBI Taxonomy" id="3036126"/>
    <lineage>
        <taxon>Bacteria</taxon>
        <taxon>Bacillati</taxon>
        <taxon>Bacillota</taxon>
        <taxon>Clostridia</taxon>
        <taxon>Peptostreptococcales</taxon>
        <taxon>Peptostreptococcaceae</taxon>
        <taxon>Tepidibacter</taxon>
    </lineage>
</organism>
<protein>
    <submittedName>
        <fullName evidence="1">Uncharacterized protein</fullName>
    </submittedName>
</protein>
<name>A0ABY8EJM5_9FIRM</name>
<accession>A0ABY8EJM5</accession>
<sequence length="123" mass="14159">MNIKIEIENGNVYEVIETKKSKEKRFKCMEYTLVSNVEIKRIENKTTVIGIVYKQNYKGEVIEITDNLILKIEDKLIELAPNGGMSDIDIEINNVDLERIFIKEKDNENISGVIVLKEEVLNG</sequence>
<proteinExistence type="predicted"/>
<dbReference type="RefSeq" id="WP_277734279.1">
    <property type="nucleotide sequence ID" value="NZ_CP120733.1"/>
</dbReference>
<keyword evidence="2" id="KW-1185">Reference proteome</keyword>
<dbReference type="EMBL" id="CP120733">
    <property type="protein sequence ID" value="WFD12019.1"/>
    <property type="molecule type" value="Genomic_DNA"/>
</dbReference>
<dbReference type="Proteomes" id="UP001222800">
    <property type="component" value="Chromosome"/>
</dbReference>
<evidence type="ECO:0000313" key="2">
    <source>
        <dbReference type="Proteomes" id="UP001222800"/>
    </source>
</evidence>